<keyword evidence="1" id="KW-1185">Reference proteome</keyword>
<gene>
    <name evidence="2" type="primary">LOC103910670</name>
</gene>
<proteinExistence type="predicted"/>
<evidence type="ECO:0000313" key="1">
    <source>
        <dbReference type="Proteomes" id="UP000000437"/>
    </source>
</evidence>
<evidence type="ECO:0000313" key="2">
    <source>
        <dbReference type="RefSeq" id="XP_073805042.1"/>
    </source>
</evidence>
<organism evidence="1 2">
    <name type="scientific">Danio rerio</name>
    <name type="common">Zebrafish</name>
    <name type="synonym">Brachydanio rerio</name>
    <dbReference type="NCBI Taxonomy" id="7955"/>
    <lineage>
        <taxon>Eukaryota</taxon>
        <taxon>Metazoa</taxon>
        <taxon>Chordata</taxon>
        <taxon>Craniata</taxon>
        <taxon>Vertebrata</taxon>
        <taxon>Euteleostomi</taxon>
        <taxon>Actinopterygii</taxon>
        <taxon>Neopterygii</taxon>
        <taxon>Teleostei</taxon>
        <taxon>Ostariophysi</taxon>
        <taxon>Cypriniformes</taxon>
        <taxon>Danionidae</taxon>
        <taxon>Danioninae</taxon>
        <taxon>Danio</taxon>
    </lineage>
</organism>
<accession>A0AC58JEZ6</accession>
<name>A0AC58JEZ6_DANRE</name>
<dbReference type="RefSeq" id="XP_073805042.1">
    <property type="nucleotide sequence ID" value="XM_073948941.1"/>
</dbReference>
<reference evidence="2" key="1">
    <citation type="submission" date="2025-08" db="UniProtKB">
        <authorList>
            <consortium name="RefSeq"/>
        </authorList>
    </citation>
    <scope>IDENTIFICATION</scope>
    <source>
        <strain evidence="2">Tuebingen</strain>
        <tissue evidence="2">Fibroblasts and whole tissue</tissue>
    </source>
</reference>
<sequence length="278" mass="31553">MCCCRSKQLINIVMPPDGYSVNFPKNRSSLNKAVAYIVPLQCNLPLNGDHQKEDSMGQGEPLQQTWVNCKQVVPLYVMESHRIQCNTSSSKSPYPSTMEADMAEVACRLSQRCELHPRTQMEFRSFCVATLVWLHRLGHVSVMELKVREWLGRRPEGDAVILTPPSKAMSLSQKEEEWLECYFRHVRPLCLQAQASGTDDRGCFFLGATGLPLTNPIADIQRLKAKQVFLKERLLITILMTRCEMPPICKIPFNNPWSPPQNEPPTCPAHITLAKPYL</sequence>
<protein>
    <submittedName>
        <fullName evidence="2">Uncharacterized protein isoform X2</fullName>
    </submittedName>
</protein>
<dbReference type="Proteomes" id="UP000000437">
    <property type="component" value="Chromosome 4"/>
</dbReference>